<keyword evidence="5" id="KW-1185">Reference proteome</keyword>
<protein>
    <submittedName>
        <fullName evidence="4">Uncharacterized protein</fullName>
    </submittedName>
</protein>
<dbReference type="SUPFAM" id="SSF51126">
    <property type="entry name" value="Pectin lyase-like"/>
    <property type="match status" value="1"/>
</dbReference>
<name>A0A653I6F5_9BACL</name>
<dbReference type="PANTHER" id="PTHR40088:SF2">
    <property type="entry name" value="SECRETED SUGAR HYDROLASE"/>
    <property type="match status" value="1"/>
</dbReference>
<evidence type="ECO:0000256" key="1">
    <source>
        <dbReference type="ARBA" id="ARBA00004613"/>
    </source>
</evidence>
<sequence length="463" mass="51150">MKNHYILLLFLLLAGVFLYIVWINPSLRANEIHVALDGDDVQDGSWKKPVRTLKQAATLAKPGTTVYIHAGVYTEPLVIKNSGTKAKPVVFRPYRNDEVILSGKKLKSQDGTTALVTIDGKAYVTIRGLIIEDIKTKRADETVIGIYLTGPSHNVTLEQNTVRRIETSSKDGNGHGIAVYGTEPMHDITLTKNRVEDCRLGSSESIVLNGDIQHFTVKENRVSRNDNIGIDLIGHEGVATSGTDYVRDGIVTGNIVHDISSYGNPAYGDAYAAGGIYVDGGKNIDIINNTVYRSDIGIEVTSEHRGKYAEQINVVGNTVYENYYTGIAIGGYDSKRGGTRQTVIQQNVLYRNDTKGEDGGQLLVQHYVETTRFEENTVTAGPSRIMIANYVSSGSTNQFARNVYEKESGKTSDWIWKEDTLSFTAFNKQVSDATSLYTDPLYVNAEDYDFRLKANSPVLKLRK</sequence>
<evidence type="ECO:0000256" key="3">
    <source>
        <dbReference type="ARBA" id="ARBA00022729"/>
    </source>
</evidence>
<reference evidence="4 5" key="1">
    <citation type="submission" date="2019-10" db="EMBL/GenBank/DDBJ databases">
        <authorList>
            <person name="Karimi E."/>
        </authorList>
    </citation>
    <scope>NUCLEOTIDE SEQUENCE [LARGE SCALE GENOMIC DNA]</scope>
    <source>
        <strain evidence="4">Exiguobacterium sp. 9Y</strain>
    </source>
</reference>
<keyword evidence="2" id="KW-0964">Secreted</keyword>
<dbReference type="InterPro" id="IPR006626">
    <property type="entry name" value="PbH1"/>
</dbReference>
<comment type="subcellular location">
    <subcellularLocation>
        <location evidence="1">Secreted</location>
    </subcellularLocation>
</comment>
<evidence type="ECO:0000313" key="5">
    <source>
        <dbReference type="Proteomes" id="UP000439752"/>
    </source>
</evidence>
<dbReference type="PANTHER" id="PTHR40088">
    <property type="entry name" value="PECTATE LYASE (EUROFUNG)"/>
    <property type="match status" value="1"/>
</dbReference>
<dbReference type="SMART" id="SM00710">
    <property type="entry name" value="PbH1"/>
    <property type="match status" value="7"/>
</dbReference>
<dbReference type="EMBL" id="CABWKQ010000008">
    <property type="protein sequence ID" value="VWX34354.1"/>
    <property type="molecule type" value="Genomic_DNA"/>
</dbReference>
<dbReference type="GO" id="GO:0016837">
    <property type="term" value="F:carbon-oxygen lyase activity, acting on polysaccharides"/>
    <property type="evidence" value="ECO:0007669"/>
    <property type="project" value="TreeGrafter"/>
</dbReference>
<accession>A0A653I6F5</accession>
<evidence type="ECO:0000256" key="2">
    <source>
        <dbReference type="ARBA" id="ARBA00022525"/>
    </source>
</evidence>
<dbReference type="Gene3D" id="2.160.20.10">
    <property type="entry name" value="Single-stranded right-handed beta-helix, Pectin lyase-like"/>
    <property type="match status" value="1"/>
</dbReference>
<gene>
    <name evidence="4" type="ORF">EXIGUO9Y_160005</name>
</gene>
<dbReference type="InterPro" id="IPR052052">
    <property type="entry name" value="Polysaccharide_Lyase_9"/>
</dbReference>
<proteinExistence type="predicted"/>
<dbReference type="Proteomes" id="UP000439752">
    <property type="component" value="Unassembled WGS sequence"/>
</dbReference>
<dbReference type="InterPro" id="IPR011050">
    <property type="entry name" value="Pectin_lyase_fold/virulence"/>
</dbReference>
<organism evidence="4 5">
    <name type="scientific">Exiguobacterium oxidotolerans</name>
    <dbReference type="NCBI Taxonomy" id="223958"/>
    <lineage>
        <taxon>Bacteria</taxon>
        <taxon>Bacillati</taxon>
        <taxon>Bacillota</taxon>
        <taxon>Bacilli</taxon>
        <taxon>Bacillales</taxon>
        <taxon>Bacillales Family XII. Incertae Sedis</taxon>
        <taxon>Exiguobacterium</taxon>
    </lineage>
</organism>
<keyword evidence="3" id="KW-0732">Signal</keyword>
<dbReference type="RefSeq" id="WP_159172943.1">
    <property type="nucleotide sequence ID" value="NZ_LR732309.1"/>
</dbReference>
<evidence type="ECO:0000313" key="4">
    <source>
        <dbReference type="EMBL" id="VWX34354.1"/>
    </source>
</evidence>
<dbReference type="GO" id="GO:0005576">
    <property type="term" value="C:extracellular region"/>
    <property type="evidence" value="ECO:0007669"/>
    <property type="project" value="UniProtKB-SubCell"/>
</dbReference>
<dbReference type="InterPro" id="IPR012334">
    <property type="entry name" value="Pectin_lyas_fold"/>
</dbReference>
<dbReference type="AlphaFoldDB" id="A0A653I6F5"/>